<dbReference type="EMBL" id="OBQI01000004">
    <property type="protein sequence ID" value="SOC50394.1"/>
    <property type="molecule type" value="Genomic_DNA"/>
</dbReference>
<evidence type="ECO:0000313" key="2">
    <source>
        <dbReference type="EMBL" id="SOC50394.1"/>
    </source>
</evidence>
<dbReference type="RefSeq" id="WP_097195919.1">
    <property type="nucleotide sequence ID" value="NZ_OBQI01000004.1"/>
</dbReference>
<name>A0A285V8F7_9ACTN</name>
<evidence type="ECO:0000313" key="3">
    <source>
        <dbReference type="Proteomes" id="UP000219435"/>
    </source>
</evidence>
<protein>
    <submittedName>
        <fullName evidence="2">Uncharacterized protein</fullName>
    </submittedName>
</protein>
<dbReference type="Proteomes" id="UP000219435">
    <property type="component" value="Unassembled WGS sequence"/>
</dbReference>
<reference evidence="3" key="1">
    <citation type="submission" date="2017-08" db="EMBL/GenBank/DDBJ databases">
        <authorList>
            <person name="Varghese N."/>
            <person name="Submissions S."/>
        </authorList>
    </citation>
    <scope>NUCLEOTIDE SEQUENCE [LARGE SCALE GENOMIC DNA]</scope>
    <source>
        <strain evidence="3">DSM 4725</strain>
    </source>
</reference>
<keyword evidence="3" id="KW-1185">Reference proteome</keyword>
<evidence type="ECO:0000256" key="1">
    <source>
        <dbReference type="SAM" id="MobiDB-lite"/>
    </source>
</evidence>
<accession>A0A285V8F7</accession>
<dbReference type="AlphaFoldDB" id="A0A285V8F7"/>
<feature type="region of interest" description="Disordered" evidence="1">
    <location>
        <begin position="103"/>
        <end position="125"/>
    </location>
</feature>
<proteinExistence type="predicted"/>
<organism evidence="2 3">
    <name type="scientific">Blastococcus aggregatus</name>
    <dbReference type="NCBI Taxonomy" id="38502"/>
    <lineage>
        <taxon>Bacteria</taxon>
        <taxon>Bacillati</taxon>
        <taxon>Actinomycetota</taxon>
        <taxon>Actinomycetes</taxon>
        <taxon>Geodermatophilales</taxon>
        <taxon>Geodermatophilaceae</taxon>
        <taxon>Blastococcus</taxon>
    </lineage>
</organism>
<gene>
    <name evidence="2" type="ORF">SAMN05660748_3142</name>
</gene>
<sequence>MIPDAQTLTFLLVLAEFDSDDGHQAIMWMDEDSVDYWEMPYAGACWPCMRVRNDAVFRGRPVPGLTLPEAYDIPYWRAVQDGADAVAFLRQHERCGETPLALRSARNGTLPTGDPASVPPPVQFG</sequence>